<keyword evidence="3 4" id="KW-0539">Nucleus</keyword>
<sequence length="202" mass="23821">MMCSVLLTKKILFLWILDTKKGFSQIHTMVGRRVSQALTSDDAQSYLSDVKEAFHDEPSKYQEFINILNGIRELSVDKDSIVERVEELLEDHQDLLHGFHVFLPDEAKRNKHPHTKKKHADVEEFMNNLKTRFKSIDKDVVVTFCMVMTRFKEGRMSVKELQEEVIDTLYYHEDLIEEFLRVFKKKEFVISAAQKLHDKICK</sequence>
<evidence type="ECO:0000256" key="3">
    <source>
        <dbReference type="ARBA" id="ARBA00023242"/>
    </source>
</evidence>
<evidence type="ECO:0000256" key="5">
    <source>
        <dbReference type="SAM" id="SignalP"/>
    </source>
</evidence>
<name>A0ABM1RJK2_CAMSA</name>
<evidence type="ECO:0000313" key="7">
    <source>
        <dbReference type="RefSeq" id="XP_019099190.1"/>
    </source>
</evidence>
<evidence type="ECO:0000256" key="1">
    <source>
        <dbReference type="ARBA" id="ARBA00004123"/>
    </source>
</evidence>
<dbReference type="PANTHER" id="PTHR12346:SF0">
    <property type="entry name" value="SIN3A, ISOFORM G"/>
    <property type="match status" value="1"/>
</dbReference>
<accession>A0ABM1RJK2</accession>
<dbReference type="Gene3D" id="1.20.1160.11">
    <property type="entry name" value="Paired amphipathic helix"/>
    <property type="match status" value="2"/>
</dbReference>
<feature type="chain" id="PRO_5045392531" evidence="5">
    <location>
        <begin position="23"/>
        <end position="202"/>
    </location>
</feature>
<dbReference type="RefSeq" id="XP_019099190.1">
    <property type="nucleotide sequence ID" value="XM_019243645.1"/>
</dbReference>
<dbReference type="InterPro" id="IPR039774">
    <property type="entry name" value="Sin3-like"/>
</dbReference>
<reference evidence="7" key="2">
    <citation type="submission" date="2025-08" db="UniProtKB">
        <authorList>
            <consortium name="RefSeq"/>
        </authorList>
    </citation>
    <scope>IDENTIFICATION</scope>
    <source>
        <tissue evidence="7">Leaf</tissue>
    </source>
</reference>
<evidence type="ECO:0000256" key="4">
    <source>
        <dbReference type="PROSITE-ProRule" id="PRU00810"/>
    </source>
</evidence>
<gene>
    <name evidence="7" type="primary">LOC104776548</name>
</gene>
<dbReference type="InterPro" id="IPR036600">
    <property type="entry name" value="PAH_sf"/>
</dbReference>
<dbReference type="Proteomes" id="UP000694864">
    <property type="component" value="Chromosome 3"/>
</dbReference>
<dbReference type="GeneID" id="104776548"/>
<keyword evidence="5" id="KW-0732">Signal</keyword>
<dbReference type="InterPro" id="IPR003822">
    <property type="entry name" value="PAH"/>
</dbReference>
<evidence type="ECO:0000313" key="6">
    <source>
        <dbReference type="Proteomes" id="UP000694864"/>
    </source>
</evidence>
<protein>
    <submittedName>
        <fullName evidence="7">Paired amphipathic helix protein Sin3-like 3 isoform X1</fullName>
    </submittedName>
</protein>
<dbReference type="PANTHER" id="PTHR12346">
    <property type="entry name" value="SIN3B-RELATED"/>
    <property type="match status" value="1"/>
</dbReference>
<comment type="subcellular location">
    <subcellularLocation>
        <location evidence="1 4">Nucleus</location>
    </subcellularLocation>
</comment>
<proteinExistence type="predicted"/>
<dbReference type="PROSITE" id="PS51477">
    <property type="entry name" value="PAH"/>
    <property type="match status" value="2"/>
</dbReference>
<organism evidence="6 7">
    <name type="scientific">Camelina sativa</name>
    <name type="common">False flax</name>
    <name type="synonym">Myagrum sativum</name>
    <dbReference type="NCBI Taxonomy" id="90675"/>
    <lineage>
        <taxon>Eukaryota</taxon>
        <taxon>Viridiplantae</taxon>
        <taxon>Streptophyta</taxon>
        <taxon>Embryophyta</taxon>
        <taxon>Tracheophyta</taxon>
        <taxon>Spermatophyta</taxon>
        <taxon>Magnoliopsida</taxon>
        <taxon>eudicotyledons</taxon>
        <taxon>Gunneridae</taxon>
        <taxon>Pentapetalae</taxon>
        <taxon>rosids</taxon>
        <taxon>malvids</taxon>
        <taxon>Brassicales</taxon>
        <taxon>Brassicaceae</taxon>
        <taxon>Camelineae</taxon>
        <taxon>Camelina</taxon>
    </lineage>
</organism>
<dbReference type="SUPFAM" id="SSF47762">
    <property type="entry name" value="PAH2 domain"/>
    <property type="match status" value="2"/>
</dbReference>
<reference evidence="6" key="1">
    <citation type="journal article" date="2014" name="Nat. Commun.">
        <title>The emerging biofuel crop Camelina sativa retains a highly undifferentiated hexaploid genome structure.</title>
        <authorList>
            <person name="Kagale S."/>
            <person name="Koh C."/>
            <person name="Nixon J."/>
            <person name="Bollina V."/>
            <person name="Clarke W.E."/>
            <person name="Tuteja R."/>
            <person name="Spillane C."/>
            <person name="Robinson S.J."/>
            <person name="Links M.G."/>
            <person name="Clarke C."/>
            <person name="Higgins E.E."/>
            <person name="Huebert T."/>
            <person name="Sharpe A.G."/>
            <person name="Parkin I.A."/>
        </authorList>
    </citation>
    <scope>NUCLEOTIDE SEQUENCE [LARGE SCALE GENOMIC DNA]</scope>
    <source>
        <strain evidence="6">cv. DH55</strain>
    </source>
</reference>
<dbReference type="Pfam" id="PF02671">
    <property type="entry name" value="PAH"/>
    <property type="match status" value="2"/>
</dbReference>
<evidence type="ECO:0000256" key="2">
    <source>
        <dbReference type="ARBA" id="ARBA00022491"/>
    </source>
</evidence>
<keyword evidence="6" id="KW-1185">Reference proteome</keyword>
<keyword evidence="2" id="KW-0678">Repressor</keyword>
<feature type="signal peptide" evidence="5">
    <location>
        <begin position="1"/>
        <end position="22"/>
    </location>
</feature>